<name>A0ABV6U4E5_9ACTN</name>
<dbReference type="RefSeq" id="WP_394301483.1">
    <property type="nucleotide sequence ID" value="NZ_JBHMQT010000032.1"/>
</dbReference>
<evidence type="ECO:0000313" key="2">
    <source>
        <dbReference type="Proteomes" id="UP001589870"/>
    </source>
</evidence>
<dbReference type="Proteomes" id="UP001589870">
    <property type="component" value="Unassembled WGS sequence"/>
</dbReference>
<reference evidence="1 2" key="1">
    <citation type="submission" date="2024-09" db="EMBL/GenBank/DDBJ databases">
        <authorList>
            <person name="Sun Q."/>
            <person name="Mori K."/>
        </authorList>
    </citation>
    <scope>NUCLEOTIDE SEQUENCE [LARGE SCALE GENOMIC DNA]</scope>
    <source>
        <strain evidence="1 2">TBRC 1851</strain>
    </source>
</reference>
<evidence type="ECO:0000313" key="1">
    <source>
        <dbReference type="EMBL" id="MFC0863327.1"/>
    </source>
</evidence>
<evidence type="ECO:0008006" key="3">
    <source>
        <dbReference type="Google" id="ProtNLM"/>
    </source>
</evidence>
<organism evidence="1 2">
    <name type="scientific">Sphaerimonospora cavernae</name>
    <dbReference type="NCBI Taxonomy" id="1740611"/>
    <lineage>
        <taxon>Bacteria</taxon>
        <taxon>Bacillati</taxon>
        <taxon>Actinomycetota</taxon>
        <taxon>Actinomycetes</taxon>
        <taxon>Streptosporangiales</taxon>
        <taxon>Streptosporangiaceae</taxon>
        <taxon>Sphaerimonospora</taxon>
    </lineage>
</organism>
<accession>A0ABV6U4E5</accession>
<dbReference type="Gene3D" id="3.40.50.720">
    <property type="entry name" value="NAD(P)-binding Rossmann-like Domain"/>
    <property type="match status" value="1"/>
</dbReference>
<comment type="caution">
    <text evidence="1">The sequence shown here is derived from an EMBL/GenBank/DDBJ whole genome shotgun (WGS) entry which is preliminary data.</text>
</comment>
<protein>
    <recommendedName>
        <fullName evidence="3">Threonine dehydrogenase-like Zn-dependent dehydrogenase</fullName>
    </recommendedName>
</protein>
<keyword evidence="2" id="KW-1185">Reference proteome</keyword>
<sequence>MTAMDTRVPRHYAGARVALAYGQARVLPPLSGGVPTGWAAGRWSVLSPGTERRHLTGPPREAGYMTLGRRSDQERWALAPVPHGAVFDPVCPGAVVVPAGVSIQVAAVARFQQIAVLGLSRIPAGVDIDNAVVVGSGPIALGCVLELHRRGATAVRVVTARRLTSIATMTYVRRVSAADLGTAPLVIDAAGAPRRAAGLLSPGGILGLLGTPIAEESISALAAHRGGWTVLGMHELAPAAPGGYQSAYTAAVTWLAGHIDRALVESWCRIVPGRRAPEIYRLLDSPERPAEPVVLFDWETS</sequence>
<dbReference type="EMBL" id="JBHMQT010000032">
    <property type="protein sequence ID" value="MFC0863327.1"/>
    <property type="molecule type" value="Genomic_DNA"/>
</dbReference>
<proteinExistence type="predicted"/>
<dbReference type="Gene3D" id="3.90.180.10">
    <property type="entry name" value="Medium-chain alcohol dehydrogenases, catalytic domain"/>
    <property type="match status" value="1"/>
</dbReference>
<gene>
    <name evidence="1" type="ORF">ACFHYQ_13595</name>
</gene>